<evidence type="ECO:0000259" key="1">
    <source>
        <dbReference type="Pfam" id="PF12697"/>
    </source>
</evidence>
<keyword evidence="3" id="KW-1185">Reference proteome</keyword>
<organism evidence="2 3">
    <name type="scientific">Agrococcus terreus</name>
    <dbReference type="NCBI Taxonomy" id="574649"/>
    <lineage>
        <taxon>Bacteria</taxon>
        <taxon>Bacillati</taxon>
        <taxon>Actinomycetota</taxon>
        <taxon>Actinomycetes</taxon>
        <taxon>Micrococcales</taxon>
        <taxon>Microbacteriaceae</taxon>
        <taxon>Agrococcus</taxon>
    </lineage>
</organism>
<evidence type="ECO:0000313" key="2">
    <source>
        <dbReference type="EMBL" id="GGN82883.1"/>
    </source>
</evidence>
<proteinExistence type="predicted"/>
<dbReference type="InterPro" id="IPR050266">
    <property type="entry name" value="AB_hydrolase_sf"/>
</dbReference>
<dbReference type="InterPro" id="IPR000073">
    <property type="entry name" value="AB_hydrolase_1"/>
</dbReference>
<keyword evidence="2" id="KW-0378">Hydrolase</keyword>
<feature type="domain" description="AB hydrolase-1" evidence="1">
    <location>
        <begin position="14"/>
        <end position="236"/>
    </location>
</feature>
<gene>
    <name evidence="2" type="ORF">GCM10010968_13120</name>
</gene>
<dbReference type="SUPFAM" id="SSF53474">
    <property type="entry name" value="alpha/beta-Hydrolases"/>
    <property type="match status" value="1"/>
</dbReference>
<dbReference type="EMBL" id="BMLM01000001">
    <property type="protein sequence ID" value="GGN82883.1"/>
    <property type="molecule type" value="Genomic_DNA"/>
</dbReference>
<protein>
    <submittedName>
        <fullName evidence="2">Alpha/beta hydrolase</fullName>
    </submittedName>
</protein>
<dbReference type="PRINTS" id="PR00111">
    <property type="entry name" value="ABHYDROLASE"/>
</dbReference>
<sequence>MHVELSGPEGAAPVLLVHGGGVAGWMWRPTLAALGTPVRAIVPDLPGHGASDDGGYESHDDAVARLAAVLEEHAPEGALVGGFSLGAQLAVRLAAEHPRLVRDVVVVSAQARASRMPGPTLALLALAAPLARIERFATLQAQALFVPPALLPEYLEGSRRMRRATLLASVGENLRFRPPAGWARPGPALVVAGTREPRVVRRSAALLAALRPGAALERVEGVGHGLPLQRPDRMAAMLEARLGRLEDQPRG</sequence>
<dbReference type="InterPro" id="IPR029058">
    <property type="entry name" value="AB_hydrolase_fold"/>
</dbReference>
<dbReference type="RefSeq" id="WP_188717292.1">
    <property type="nucleotide sequence ID" value="NZ_BAABBD010000002.1"/>
</dbReference>
<dbReference type="Gene3D" id="3.40.50.1820">
    <property type="entry name" value="alpha/beta hydrolase"/>
    <property type="match status" value="1"/>
</dbReference>
<accession>A0ABQ2KGS5</accession>
<evidence type="ECO:0000313" key="3">
    <source>
        <dbReference type="Proteomes" id="UP000626982"/>
    </source>
</evidence>
<dbReference type="Proteomes" id="UP000626982">
    <property type="component" value="Unassembled WGS sequence"/>
</dbReference>
<dbReference type="GO" id="GO:0016787">
    <property type="term" value="F:hydrolase activity"/>
    <property type="evidence" value="ECO:0007669"/>
    <property type="project" value="UniProtKB-KW"/>
</dbReference>
<dbReference type="Pfam" id="PF12697">
    <property type="entry name" value="Abhydrolase_6"/>
    <property type="match status" value="1"/>
</dbReference>
<dbReference type="PANTHER" id="PTHR43798">
    <property type="entry name" value="MONOACYLGLYCEROL LIPASE"/>
    <property type="match status" value="1"/>
</dbReference>
<name>A0ABQ2KGS5_9MICO</name>
<reference evidence="3" key="1">
    <citation type="journal article" date="2019" name="Int. J. Syst. Evol. Microbiol.">
        <title>The Global Catalogue of Microorganisms (GCM) 10K type strain sequencing project: providing services to taxonomists for standard genome sequencing and annotation.</title>
        <authorList>
            <consortium name="The Broad Institute Genomics Platform"/>
            <consortium name="The Broad Institute Genome Sequencing Center for Infectious Disease"/>
            <person name="Wu L."/>
            <person name="Ma J."/>
        </authorList>
    </citation>
    <scope>NUCLEOTIDE SEQUENCE [LARGE SCALE GENOMIC DNA]</scope>
    <source>
        <strain evidence="3">CGMCC 1.6960</strain>
    </source>
</reference>
<comment type="caution">
    <text evidence="2">The sequence shown here is derived from an EMBL/GenBank/DDBJ whole genome shotgun (WGS) entry which is preliminary data.</text>
</comment>